<dbReference type="Gene3D" id="3.30.70.270">
    <property type="match status" value="2"/>
</dbReference>
<dbReference type="InterPro" id="IPR043502">
    <property type="entry name" value="DNA/RNA_pol_sf"/>
</dbReference>
<dbReference type="OrthoDB" id="5423428at2759"/>
<dbReference type="AlphaFoldDB" id="A0A3N4I091"/>
<feature type="non-terminal residue" evidence="1">
    <location>
        <position position="1"/>
    </location>
</feature>
<gene>
    <name evidence="1" type="ORF">BJ508DRAFT_211786</name>
</gene>
<dbReference type="PANTHER" id="PTHR33064:SF37">
    <property type="entry name" value="RIBONUCLEASE H"/>
    <property type="match status" value="1"/>
</dbReference>
<dbReference type="PANTHER" id="PTHR33064">
    <property type="entry name" value="POL PROTEIN"/>
    <property type="match status" value="1"/>
</dbReference>
<dbReference type="STRING" id="1160509.A0A3N4I091"/>
<reference evidence="1 2" key="1">
    <citation type="journal article" date="2018" name="Nat. Ecol. Evol.">
        <title>Pezizomycetes genomes reveal the molecular basis of ectomycorrhizal truffle lifestyle.</title>
        <authorList>
            <person name="Murat C."/>
            <person name="Payen T."/>
            <person name="Noel B."/>
            <person name="Kuo A."/>
            <person name="Morin E."/>
            <person name="Chen J."/>
            <person name="Kohler A."/>
            <person name="Krizsan K."/>
            <person name="Balestrini R."/>
            <person name="Da Silva C."/>
            <person name="Montanini B."/>
            <person name="Hainaut M."/>
            <person name="Levati E."/>
            <person name="Barry K.W."/>
            <person name="Belfiori B."/>
            <person name="Cichocki N."/>
            <person name="Clum A."/>
            <person name="Dockter R.B."/>
            <person name="Fauchery L."/>
            <person name="Guy J."/>
            <person name="Iotti M."/>
            <person name="Le Tacon F."/>
            <person name="Lindquist E.A."/>
            <person name="Lipzen A."/>
            <person name="Malagnac F."/>
            <person name="Mello A."/>
            <person name="Molinier V."/>
            <person name="Miyauchi S."/>
            <person name="Poulain J."/>
            <person name="Riccioni C."/>
            <person name="Rubini A."/>
            <person name="Sitrit Y."/>
            <person name="Splivallo R."/>
            <person name="Traeger S."/>
            <person name="Wang M."/>
            <person name="Zifcakova L."/>
            <person name="Wipf D."/>
            <person name="Zambonelli A."/>
            <person name="Paolocci F."/>
            <person name="Nowrousian M."/>
            <person name="Ottonello S."/>
            <person name="Baldrian P."/>
            <person name="Spatafora J.W."/>
            <person name="Henrissat B."/>
            <person name="Nagy L.G."/>
            <person name="Aury J.M."/>
            <person name="Wincker P."/>
            <person name="Grigoriev I.V."/>
            <person name="Bonfante P."/>
            <person name="Martin F.M."/>
        </authorList>
    </citation>
    <scope>NUCLEOTIDE SEQUENCE [LARGE SCALE GENOMIC DNA]</scope>
    <source>
        <strain evidence="1 2">RN42</strain>
    </source>
</reference>
<accession>A0A3N4I091</accession>
<protein>
    <submittedName>
        <fullName evidence="1">DNA/RNA polymerase</fullName>
    </submittedName>
</protein>
<organism evidence="1 2">
    <name type="scientific">Ascobolus immersus RN42</name>
    <dbReference type="NCBI Taxonomy" id="1160509"/>
    <lineage>
        <taxon>Eukaryota</taxon>
        <taxon>Fungi</taxon>
        <taxon>Dikarya</taxon>
        <taxon>Ascomycota</taxon>
        <taxon>Pezizomycotina</taxon>
        <taxon>Pezizomycetes</taxon>
        <taxon>Pezizales</taxon>
        <taxon>Ascobolaceae</taxon>
        <taxon>Ascobolus</taxon>
    </lineage>
</organism>
<dbReference type="EMBL" id="ML119707">
    <property type="protein sequence ID" value="RPA78806.1"/>
    <property type="molecule type" value="Genomic_DNA"/>
</dbReference>
<proteinExistence type="predicted"/>
<name>A0A3N4I091_ASCIM</name>
<dbReference type="InterPro" id="IPR051320">
    <property type="entry name" value="Viral_Replic_Matur_Polypro"/>
</dbReference>
<dbReference type="SUPFAM" id="SSF56672">
    <property type="entry name" value="DNA/RNA polymerases"/>
    <property type="match status" value="1"/>
</dbReference>
<dbReference type="Proteomes" id="UP000275078">
    <property type="component" value="Unassembled WGS sequence"/>
</dbReference>
<keyword evidence="2" id="KW-1185">Reference proteome</keyword>
<evidence type="ECO:0000313" key="1">
    <source>
        <dbReference type="EMBL" id="RPA78806.1"/>
    </source>
</evidence>
<evidence type="ECO:0000313" key="2">
    <source>
        <dbReference type="Proteomes" id="UP000275078"/>
    </source>
</evidence>
<dbReference type="InterPro" id="IPR043128">
    <property type="entry name" value="Rev_trsase/Diguanyl_cyclase"/>
</dbReference>
<sequence length="115" mass="13030">EEHMDHLAQVLSLLATCNVAVNPNKCFFAFDSVKLLGRQVDKFRLATLAEKIQAIAAIYFPITLDELKHFLGLTGYYRQFVDKYTWKAGLLQHLKTEAYRYYGGTASLRSPTSAP</sequence>